<accession>A0A5D8YYK3</accession>
<dbReference type="RefSeq" id="WP_149353386.1">
    <property type="nucleotide sequence ID" value="NZ_VTRV01000132.1"/>
</dbReference>
<evidence type="ECO:0000259" key="1">
    <source>
        <dbReference type="Pfam" id="PF13144"/>
    </source>
</evidence>
<dbReference type="GO" id="GO:0044780">
    <property type="term" value="P:bacterial-type flagellum assembly"/>
    <property type="evidence" value="ECO:0007669"/>
    <property type="project" value="InterPro"/>
</dbReference>
<evidence type="ECO:0000313" key="2">
    <source>
        <dbReference type="EMBL" id="TZF87539.1"/>
    </source>
</evidence>
<proteinExistence type="predicted"/>
<keyword evidence="2" id="KW-0966">Cell projection</keyword>
<feature type="domain" description="Flagella basal body P-ring formation protein FlgA SAF" evidence="1">
    <location>
        <begin position="14"/>
        <end position="71"/>
    </location>
</feature>
<dbReference type="AlphaFoldDB" id="A0A5D8YYK3"/>
<name>A0A5D8YYK3_9GAMM</name>
<dbReference type="InterPro" id="IPR017585">
    <property type="entry name" value="SAF_FlgA"/>
</dbReference>
<evidence type="ECO:0000313" key="3">
    <source>
        <dbReference type="Proteomes" id="UP000323164"/>
    </source>
</evidence>
<keyword evidence="2" id="KW-0969">Cilium</keyword>
<organism evidence="2 3">
    <name type="scientific">Cognatilysobacter lacus</name>
    <dbReference type="NCBI Taxonomy" id="1643323"/>
    <lineage>
        <taxon>Bacteria</taxon>
        <taxon>Pseudomonadati</taxon>
        <taxon>Pseudomonadota</taxon>
        <taxon>Gammaproteobacteria</taxon>
        <taxon>Lysobacterales</taxon>
        <taxon>Lysobacteraceae</taxon>
        <taxon>Cognatilysobacter</taxon>
    </lineage>
</organism>
<dbReference type="Proteomes" id="UP000323164">
    <property type="component" value="Unassembled WGS sequence"/>
</dbReference>
<dbReference type="InterPro" id="IPR039246">
    <property type="entry name" value="Flagellar_FlgA"/>
</dbReference>
<dbReference type="Gene3D" id="2.30.30.760">
    <property type="match status" value="1"/>
</dbReference>
<sequence>AVVSAGDLADGAGALKRGDPVVIVSRAGGIEVRMGGRALGGAMGGAVVAVENLESKRIVRGRLVGDGVVEVLQ</sequence>
<keyword evidence="2" id="KW-0282">Flagellum</keyword>
<dbReference type="PANTHER" id="PTHR36307:SF1">
    <property type="entry name" value="FLAGELLA BASAL BODY P-RING FORMATION PROTEIN FLGA"/>
    <property type="match status" value="1"/>
</dbReference>
<comment type="caution">
    <text evidence="2">The sequence shown here is derived from an EMBL/GenBank/DDBJ whole genome shotgun (WGS) entry which is preliminary data.</text>
</comment>
<feature type="non-terminal residue" evidence="2">
    <location>
        <position position="1"/>
    </location>
</feature>
<protein>
    <submittedName>
        <fullName evidence="2">Flagella basal body P-ring formation protein FlgA</fullName>
    </submittedName>
</protein>
<dbReference type="EMBL" id="VTRV01000132">
    <property type="protein sequence ID" value="TZF87539.1"/>
    <property type="molecule type" value="Genomic_DNA"/>
</dbReference>
<dbReference type="Pfam" id="PF13144">
    <property type="entry name" value="ChapFlgA"/>
    <property type="match status" value="1"/>
</dbReference>
<reference evidence="2 3" key="1">
    <citation type="submission" date="2019-08" db="EMBL/GenBank/DDBJ databases">
        <title>Draft genome sequence of Lysobacter sp. UKS-15.</title>
        <authorList>
            <person name="Im W.-T."/>
        </authorList>
    </citation>
    <scope>NUCLEOTIDE SEQUENCE [LARGE SCALE GENOMIC DNA]</scope>
    <source>
        <strain evidence="2 3">UKS-15</strain>
    </source>
</reference>
<gene>
    <name evidence="2" type="ORF">FW784_10975</name>
</gene>
<keyword evidence="3" id="KW-1185">Reference proteome</keyword>
<dbReference type="PANTHER" id="PTHR36307">
    <property type="entry name" value="FLAGELLA BASAL BODY P-RING FORMATION PROTEIN FLGA"/>
    <property type="match status" value="1"/>
</dbReference>